<feature type="region of interest" description="Disordered" evidence="1">
    <location>
        <begin position="38"/>
        <end position="65"/>
    </location>
</feature>
<evidence type="ECO:0000313" key="3">
    <source>
        <dbReference type="Proteomes" id="UP000009096"/>
    </source>
</evidence>
<gene>
    <name evidence="2" type="ORF">FVEG_15282</name>
</gene>
<organism evidence="2 3">
    <name type="scientific">Gibberella moniliformis (strain M3125 / FGSC 7600)</name>
    <name type="common">Maize ear and stalk rot fungus</name>
    <name type="synonym">Fusarium verticillioides</name>
    <dbReference type="NCBI Taxonomy" id="334819"/>
    <lineage>
        <taxon>Eukaryota</taxon>
        <taxon>Fungi</taxon>
        <taxon>Dikarya</taxon>
        <taxon>Ascomycota</taxon>
        <taxon>Pezizomycotina</taxon>
        <taxon>Sordariomycetes</taxon>
        <taxon>Hypocreomycetidae</taxon>
        <taxon>Hypocreales</taxon>
        <taxon>Nectriaceae</taxon>
        <taxon>Fusarium</taxon>
        <taxon>Fusarium fujikuroi species complex</taxon>
    </lineage>
</organism>
<dbReference type="AlphaFoldDB" id="W7LPL3"/>
<name>W7LPL3_GIBM7</name>
<dbReference type="RefSeq" id="XP_018747554.1">
    <property type="nucleotide sequence ID" value="XM_018904406.1"/>
</dbReference>
<dbReference type="KEGG" id="fvr:FVEG_15282"/>
<sequence>MASPEQEAGVGNTFSTSFYNKQHYLWVIVATKSPPGHYFGNSSGSPSSNCSAAAFSARIQPPGRV</sequence>
<feature type="compositionally biased region" description="Low complexity" evidence="1">
    <location>
        <begin position="40"/>
        <end position="54"/>
    </location>
</feature>
<dbReference type="Proteomes" id="UP000009096">
    <property type="component" value="Chromosome 2"/>
</dbReference>
<dbReference type="EMBL" id="DS022245">
    <property type="protein sequence ID" value="EWG41363.1"/>
    <property type="molecule type" value="Genomic_DNA"/>
</dbReference>
<keyword evidence="3" id="KW-1185">Reference proteome</keyword>
<reference evidence="2 3" key="1">
    <citation type="journal article" date="2010" name="Nature">
        <title>Comparative genomics reveals mobile pathogenicity chromosomes in Fusarium.</title>
        <authorList>
            <person name="Ma L.J."/>
            <person name="van der Does H.C."/>
            <person name="Borkovich K.A."/>
            <person name="Coleman J.J."/>
            <person name="Daboussi M.J."/>
            <person name="Di Pietro A."/>
            <person name="Dufresne M."/>
            <person name="Freitag M."/>
            <person name="Grabherr M."/>
            <person name="Henrissat B."/>
            <person name="Houterman P.M."/>
            <person name="Kang S."/>
            <person name="Shim W.B."/>
            <person name="Woloshuk C."/>
            <person name="Xie X."/>
            <person name="Xu J.R."/>
            <person name="Antoniw J."/>
            <person name="Baker S.E."/>
            <person name="Bluhm B.H."/>
            <person name="Breakspear A."/>
            <person name="Brown D.W."/>
            <person name="Butchko R.A."/>
            <person name="Chapman S."/>
            <person name="Coulson R."/>
            <person name="Coutinho P.M."/>
            <person name="Danchin E.G."/>
            <person name="Diener A."/>
            <person name="Gale L.R."/>
            <person name="Gardiner D.M."/>
            <person name="Goff S."/>
            <person name="Hammond-Kosack K.E."/>
            <person name="Hilburn K."/>
            <person name="Hua-Van A."/>
            <person name="Jonkers W."/>
            <person name="Kazan K."/>
            <person name="Kodira C.D."/>
            <person name="Koehrsen M."/>
            <person name="Kumar L."/>
            <person name="Lee Y.H."/>
            <person name="Li L."/>
            <person name="Manners J.M."/>
            <person name="Miranda-Saavedra D."/>
            <person name="Mukherjee M."/>
            <person name="Park G."/>
            <person name="Park J."/>
            <person name="Park S.Y."/>
            <person name="Proctor R.H."/>
            <person name="Regev A."/>
            <person name="Ruiz-Roldan M.C."/>
            <person name="Sain D."/>
            <person name="Sakthikumar S."/>
            <person name="Sykes S."/>
            <person name="Schwartz D.C."/>
            <person name="Turgeon B.G."/>
            <person name="Wapinski I."/>
            <person name="Yoder O."/>
            <person name="Young S."/>
            <person name="Zeng Q."/>
            <person name="Zhou S."/>
            <person name="Galagan J."/>
            <person name="Cuomo C.A."/>
            <person name="Kistler H.C."/>
            <person name="Rep M."/>
        </authorList>
    </citation>
    <scope>NUCLEOTIDE SEQUENCE [LARGE SCALE GENOMIC DNA]</scope>
    <source>
        <strain evidence="3">M3125 / FGSC 7600</strain>
    </source>
</reference>
<dbReference type="VEuPathDB" id="FungiDB:FVEG_15282"/>
<accession>W7LPL3</accession>
<dbReference type="EMBL" id="CM000579">
    <property type="protein sequence ID" value="EWG41363.1"/>
    <property type="molecule type" value="Genomic_DNA"/>
</dbReference>
<evidence type="ECO:0000313" key="2">
    <source>
        <dbReference type="EMBL" id="EWG41363.1"/>
    </source>
</evidence>
<proteinExistence type="predicted"/>
<evidence type="ECO:0000256" key="1">
    <source>
        <dbReference type="SAM" id="MobiDB-lite"/>
    </source>
</evidence>
<protein>
    <submittedName>
        <fullName evidence="2">Uncharacterized protein</fullName>
    </submittedName>
</protein>
<dbReference type="GeneID" id="30072158"/>